<sequence length="52" mass="5265">MSAAGILLAFAVIIGAVIGIFQGQPSIGFLSGLGVGIILAILATLIQNRRKT</sequence>
<dbReference type="EMBL" id="JAGSPA010000002">
    <property type="protein sequence ID" value="MBV7256182.1"/>
    <property type="molecule type" value="Genomic_DNA"/>
</dbReference>
<proteinExistence type="predicted"/>
<keyword evidence="3" id="KW-1185">Reference proteome</keyword>
<keyword evidence="1" id="KW-0812">Transmembrane</keyword>
<evidence type="ECO:0000256" key="1">
    <source>
        <dbReference type="SAM" id="Phobius"/>
    </source>
</evidence>
<reference evidence="2 3" key="1">
    <citation type="submission" date="2021-04" db="EMBL/GenBank/DDBJ databases">
        <authorList>
            <person name="Pira H."/>
            <person name="Risdian C."/>
            <person name="Wink J."/>
        </authorList>
    </citation>
    <scope>NUCLEOTIDE SEQUENCE [LARGE SCALE GENOMIC DNA]</scope>
    <source>
        <strain evidence="2 3">WHA3</strain>
    </source>
</reference>
<dbReference type="Proteomes" id="UP000722336">
    <property type="component" value="Unassembled WGS sequence"/>
</dbReference>
<evidence type="ECO:0000313" key="3">
    <source>
        <dbReference type="Proteomes" id="UP000722336"/>
    </source>
</evidence>
<gene>
    <name evidence="2" type="ORF">KCG44_05225</name>
</gene>
<dbReference type="RefSeq" id="WP_218444733.1">
    <property type="nucleotide sequence ID" value="NZ_JAGSPA010000002.1"/>
</dbReference>
<protein>
    <submittedName>
        <fullName evidence="2">Uncharacterized protein</fullName>
    </submittedName>
</protein>
<comment type="caution">
    <text evidence="2">The sequence shown here is derived from an EMBL/GenBank/DDBJ whole genome shotgun (WGS) entry which is preliminary data.</text>
</comment>
<organism evidence="2 3">
    <name type="scientific">Pacificimonas pallii</name>
    <dbReference type="NCBI Taxonomy" id="2827236"/>
    <lineage>
        <taxon>Bacteria</taxon>
        <taxon>Pseudomonadati</taxon>
        <taxon>Pseudomonadota</taxon>
        <taxon>Alphaproteobacteria</taxon>
        <taxon>Sphingomonadales</taxon>
        <taxon>Sphingosinicellaceae</taxon>
        <taxon>Pacificimonas</taxon>
    </lineage>
</organism>
<keyword evidence="1" id="KW-1133">Transmembrane helix</keyword>
<keyword evidence="1" id="KW-0472">Membrane</keyword>
<accession>A0ABS6SCN4</accession>
<feature type="transmembrane region" description="Helical" evidence="1">
    <location>
        <begin position="29"/>
        <end position="46"/>
    </location>
</feature>
<evidence type="ECO:0000313" key="2">
    <source>
        <dbReference type="EMBL" id="MBV7256182.1"/>
    </source>
</evidence>
<name>A0ABS6SCN4_9SPHN</name>